<dbReference type="OrthoDB" id="9816138at2"/>
<gene>
    <name evidence="2" type="ORF">GKZ27_10730</name>
</gene>
<feature type="transmembrane region" description="Helical" evidence="1">
    <location>
        <begin position="12"/>
        <end position="42"/>
    </location>
</feature>
<proteinExistence type="predicted"/>
<protein>
    <submittedName>
        <fullName evidence="2">Uncharacterized protein</fullName>
    </submittedName>
</protein>
<sequence length="276" mass="28321">MLGKLMTYELRALWKPAIIMVAIMVAAGMIGAGCLGATQALSEVARSGNGILAAPMAGNATAVLFMAALFCGFLVGAAVAAFYVFVAMRFYRTLFTDEGYLTLTLPVRAGTLVMAKFWVAYLLLVALALGALLMYTLMVLAVSGGDVDAVAGMLSIMGGWGAFVADGDVASALGGIVNTLVTCAYALGLAFCSLTLGAWWARRHKVAAAVGVYLAVGWAIALVFSIAGVLAMAGDVVSWNVALTVVSLVQTLANIGVAAGGLALSAHLLRTKIDLS</sequence>
<name>A0A6N8JQ22_9ACTN</name>
<keyword evidence="3" id="KW-1185">Reference proteome</keyword>
<dbReference type="PROSITE" id="PS51257">
    <property type="entry name" value="PROKAR_LIPOPROTEIN"/>
    <property type="match status" value="1"/>
</dbReference>
<evidence type="ECO:0000313" key="2">
    <source>
        <dbReference type="EMBL" id="MVX61918.1"/>
    </source>
</evidence>
<reference evidence="2 3" key="1">
    <citation type="submission" date="2019-12" db="EMBL/GenBank/DDBJ databases">
        <title>Microbes associate with the intestines of laboratory mice.</title>
        <authorList>
            <person name="Navarre W."/>
            <person name="Wong E."/>
        </authorList>
    </citation>
    <scope>NUCLEOTIDE SEQUENCE [LARGE SCALE GENOMIC DNA]</scope>
    <source>
        <strain evidence="2 3">NM66_B29</strain>
    </source>
</reference>
<dbReference type="RefSeq" id="WP_160347330.1">
    <property type="nucleotide sequence ID" value="NZ_JAOAKZ010000041.1"/>
</dbReference>
<feature type="transmembrane region" description="Helical" evidence="1">
    <location>
        <begin position="212"/>
        <end position="233"/>
    </location>
</feature>
<keyword evidence="1" id="KW-0812">Transmembrane</keyword>
<dbReference type="Proteomes" id="UP000463388">
    <property type="component" value="Unassembled WGS sequence"/>
</dbReference>
<accession>A0A6N8JQ22</accession>
<evidence type="ECO:0000256" key="1">
    <source>
        <dbReference type="SAM" id="Phobius"/>
    </source>
</evidence>
<feature type="transmembrane region" description="Helical" evidence="1">
    <location>
        <begin position="118"/>
        <end position="142"/>
    </location>
</feature>
<feature type="transmembrane region" description="Helical" evidence="1">
    <location>
        <begin position="176"/>
        <end position="200"/>
    </location>
</feature>
<organism evidence="2 3">
    <name type="scientific">Adlercreutzia mucosicola</name>
    <dbReference type="NCBI Taxonomy" id="580026"/>
    <lineage>
        <taxon>Bacteria</taxon>
        <taxon>Bacillati</taxon>
        <taxon>Actinomycetota</taxon>
        <taxon>Coriobacteriia</taxon>
        <taxon>Eggerthellales</taxon>
        <taxon>Eggerthellaceae</taxon>
        <taxon>Adlercreutzia</taxon>
    </lineage>
</organism>
<comment type="caution">
    <text evidence="2">The sequence shown here is derived from an EMBL/GenBank/DDBJ whole genome shotgun (WGS) entry which is preliminary data.</text>
</comment>
<evidence type="ECO:0000313" key="3">
    <source>
        <dbReference type="Proteomes" id="UP000463388"/>
    </source>
</evidence>
<dbReference type="AlphaFoldDB" id="A0A6N8JQ22"/>
<keyword evidence="1" id="KW-1133">Transmembrane helix</keyword>
<feature type="transmembrane region" description="Helical" evidence="1">
    <location>
        <begin position="239"/>
        <end position="264"/>
    </location>
</feature>
<dbReference type="EMBL" id="WSRR01000039">
    <property type="protein sequence ID" value="MVX61918.1"/>
    <property type="molecule type" value="Genomic_DNA"/>
</dbReference>
<keyword evidence="1" id="KW-0472">Membrane</keyword>
<feature type="transmembrane region" description="Helical" evidence="1">
    <location>
        <begin position="62"/>
        <end position="86"/>
    </location>
</feature>